<protein>
    <recommendedName>
        <fullName evidence="7">Endoribonuclease YbeY</fullName>
        <ecNumber evidence="7">3.1.-.-</ecNumber>
    </recommendedName>
</protein>
<dbReference type="GO" id="GO:0005737">
    <property type="term" value="C:cytoplasm"/>
    <property type="evidence" value="ECO:0007669"/>
    <property type="project" value="UniProtKB-SubCell"/>
</dbReference>
<dbReference type="GO" id="GO:0004521">
    <property type="term" value="F:RNA endonuclease activity"/>
    <property type="evidence" value="ECO:0007669"/>
    <property type="project" value="UniProtKB-UniRule"/>
</dbReference>
<accession>A0A1G2BLN7</accession>
<keyword evidence="2 7" id="KW-0540">Nuclease</keyword>
<dbReference type="NCBIfam" id="TIGR00043">
    <property type="entry name" value="rRNA maturation RNase YbeY"/>
    <property type="match status" value="1"/>
</dbReference>
<dbReference type="STRING" id="1798550.A2927_03160"/>
<gene>
    <name evidence="7" type="primary">ybeY</name>
    <name evidence="8" type="ORF">A2927_03160</name>
</gene>
<sequence>MFKVEVNYQVKVKRLPQGLFKNAGRKLVKFLKLKKSFNLSVALVSPQAIRRLNKKYRGQDQVTDVLSFAKVNEIVICYQQAKKQAQERRQTVQKEMSFLFIHGFLHLLGYDDRTASGASKMNEITRRVTE</sequence>
<comment type="cofactor">
    <cofactor evidence="7">
        <name>Zn(2+)</name>
        <dbReference type="ChEBI" id="CHEBI:29105"/>
    </cofactor>
    <text evidence="7">Binds 1 zinc ion.</text>
</comment>
<feature type="binding site" evidence="7">
    <location>
        <position position="102"/>
    </location>
    <ligand>
        <name>Zn(2+)</name>
        <dbReference type="ChEBI" id="CHEBI:29105"/>
        <note>catalytic</note>
    </ligand>
</feature>
<comment type="similarity">
    <text evidence="1 7">Belongs to the endoribonuclease YbeY family.</text>
</comment>
<organism evidence="8 9">
    <name type="scientific">Candidatus Komeilibacteria bacterium RIFCSPLOWO2_01_FULL_45_10</name>
    <dbReference type="NCBI Taxonomy" id="1798550"/>
    <lineage>
        <taxon>Bacteria</taxon>
        <taxon>Candidatus Komeiliibacteriota</taxon>
    </lineage>
</organism>
<keyword evidence="7" id="KW-0698">rRNA processing</keyword>
<dbReference type="InterPro" id="IPR023091">
    <property type="entry name" value="MetalPrtase_cat_dom_sf_prd"/>
</dbReference>
<dbReference type="GO" id="GO:0008270">
    <property type="term" value="F:zinc ion binding"/>
    <property type="evidence" value="ECO:0007669"/>
    <property type="project" value="UniProtKB-UniRule"/>
</dbReference>
<comment type="function">
    <text evidence="7">Single strand-specific metallo-endoribonuclease involved in late-stage 70S ribosome quality control and in maturation of the 3' terminus of the 16S rRNA.</text>
</comment>
<dbReference type="Pfam" id="PF02130">
    <property type="entry name" value="YbeY"/>
    <property type="match status" value="1"/>
</dbReference>
<evidence type="ECO:0000256" key="6">
    <source>
        <dbReference type="ARBA" id="ARBA00022833"/>
    </source>
</evidence>
<evidence type="ECO:0000256" key="7">
    <source>
        <dbReference type="HAMAP-Rule" id="MF_00009"/>
    </source>
</evidence>
<feature type="binding site" evidence="7">
    <location>
        <position position="106"/>
    </location>
    <ligand>
        <name>Zn(2+)</name>
        <dbReference type="ChEBI" id="CHEBI:29105"/>
        <note>catalytic</note>
    </ligand>
</feature>
<dbReference type="PANTHER" id="PTHR46986">
    <property type="entry name" value="ENDORIBONUCLEASE YBEY, CHLOROPLASTIC"/>
    <property type="match status" value="1"/>
</dbReference>
<evidence type="ECO:0000256" key="5">
    <source>
        <dbReference type="ARBA" id="ARBA00022801"/>
    </source>
</evidence>
<evidence type="ECO:0000256" key="4">
    <source>
        <dbReference type="ARBA" id="ARBA00022759"/>
    </source>
</evidence>
<evidence type="ECO:0000256" key="3">
    <source>
        <dbReference type="ARBA" id="ARBA00022723"/>
    </source>
</evidence>
<dbReference type="SUPFAM" id="SSF55486">
    <property type="entry name" value="Metalloproteases ('zincins'), catalytic domain"/>
    <property type="match status" value="1"/>
</dbReference>
<name>A0A1G2BLN7_9BACT</name>
<dbReference type="PANTHER" id="PTHR46986:SF1">
    <property type="entry name" value="ENDORIBONUCLEASE YBEY, CHLOROPLASTIC"/>
    <property type="match status" value="1"/>
</dbReference>
<comment type="caution">
    <text evidence="8">The sequence shown here is derived from an EMBL/GenBank/DDBJ whole genome shotgun (WGS) entry which is preliminary data.</text>
</comment>
<feature type="binding site" evidence="7">
    <location>
        <position position="112"/>
    </location>
    <ligand>
        <name>Zn(2+)</name>
        <dbReference type="ChEBI" id="CHEBI:29105"/>
        <note>catalytic</note>
    </ligand>
</feature>
<dbReference type="EMBL" id="MHKL01000017">
    <property type="protein sequence ID" value="OGY89449.1"/>
    <property type="molecule type" value="Genomic_DNA"/>
</dbReference>
<dbReference type="InterPro" id="IPR002036">
    <property type="entry name" value="YbeY"/>
</dbReference>
<dbReference type="Gene3D" id="3.40.390.30">
    <property type="entry name" value="Metalloproteases ('zincins'), catalytic domain"/>
    <property type="match status" value="1"/>
</dbReference>
<dbReference type="Proteomes" id="UP000178849">
    <property type="component" value="Unassembled WGS sequence"/>
</dbReference>
<keyword evidence="7" id="KW-0690">Ribosome biogenesis</keyword>
<dbReference type="GO" id="GO:0006364">
    <property type="term" value="P:rRNA processing"/>
    <property type="evidence" value="ECO:0007669"/>
    <property type="project" value="UniProtKB-UniRule"/>
</dbReference>
<evidence type="ECO:0000256" key="2">
    <source>
        <dbReference type="ARBA" id="ARBA00022722"/>
    </source>
</evidence>
<dbReference type="InterPro" id="IPR020549">
    <property type="entry name" value="YbeY_CS"/>
</dbReference>
<reference evidence="8 9" key="1">
    <citation type="journal article" date="2016" name="Nat. Commun.">
        <title>Thousands of microbial genomes shed light on interconnected biogeochemical processes in an aquifer system.</title>
        <authorList>
            <person name="Anantharaman K."/>
            <person name="Brown C.T."/>
            <person name="Hug L.A."/>
            <person name="Sharon I."/>
            <person name="Castelle C.J."/>
            <person name="Probst A.J."/>
            <person name="Thomas B.C."/>
            <person name="Singh A."/>
            <person name="Wilkins M.J."/>
            <person name="Karaoz U."/>
            <person name="Brodie E.L."/>
            <person name="Williams K.H."/>
            <person name="Hubbard S.S."/>
            <person name="Banfield J.F."/>
        </authorList>
    </citation>
    <scope>NUCLEOTIDE SEQUENCE [LARGE SCALE GENOMIC DNA]</scope>
</reference>
<dbReference type="HAMAP" id="MF_00009">
    <property type="entry name" value="Endoribonucl_YbeY"/>
    <property type="match status" value="1"/>
</dbReference>
<dbReference type="GO" id="GO:0004222">
    <property type="term" value="F:metalloendopeptidase activity"/>
    <property type="evidence" value="ECO:0007669"/>
    <property type="project" value="InterPro"/>
</dbReference>
<comment type="subcellular location">
    <subcellularLocation>
        <location evidence="7">Cytoplasm</location>
    </subcellularLocation>
</comment>
<keyword evidence="3 7" id="KW-0479">Metal-binding</keyword>
<dbReference type="EC" id="3.1.-.-" evidence="7"/>
<dbReference type="AlphaFoldDB" id="A0A1G2BLN7"/>
<keyword evidence="7" id="KW-0963">Cytoplasm</keyword>
<evidence type="ECO:0000256" key="1">
    <source>
        <dbReference type="ARBA" id="ARBA00010875"/>
    </source>
</evidence>
<dbReference type="PROSITE" id="PS01306">
    <property type="entry name" value="UPF0054"/>
    <property type="match status" value="1"/>
</dbReference>
<proteinExistence type="inferred from homology"/>
<keyword evidence="4 7" id="KW-0255">Endonuclease</keyword>
<keyword evidence="5 7" id="KW-0378">Hydrolase</keyword>
<keyword evidence="6 7" id="KW-0862">Zinc</keyword>
<evidence type="ECO:0000313" key="9">
    <source>
        <dbReference type="Proteomes" id="UP000178849"/>
    </source>
</evidence>
<evidence type="ECO:0000313" key="8">
    <source>
        <dbReference type="EMBL" id="OGY89449.1"/>
    </source>
</evidence>